<dbReference type="EMBL" id="CM011688">
    <property type="protein sequence ID" value="TMS09703.1"/>
    <property type="molecule type" value="Genomic_DNA"/>
</dbReference>
<protein>
    <submittedName>
        <fullName evidence="1">Uncharacterized protein</fullName>
    </submittedName>
</protein>
<organism evidence="1 2">
    <name type="scientific">Larimichthys crocea</name>
    <name type="common">Large yellow croaker</name>
    <name type="synonym">Pseudosciaena crocea</name>
    <dbReference type="NCBI Taxonomy" id="215358"/>
    <lineage>
        <taxon>Eukaryota</taxon>
        <taxon>Metazoa</taxon>
        <taxon>Chordata</taxon>
        <taxon>Craniata</taxon>
        <taxon>Vertebrata</taxon>
        <taxon>Euteleostomi</taxon>
        <taxon>Actinopterygii</taxon>
        <taxon>Neopterygii</taxon>
        <taxon>Teleostei</taxon>
        <taxon>Neoteleostei</taxon>
        <taxon>Acanthomorphata</taxon>
        <taxon>Eupercaria</taxon>
        <taxon>Sciaenidae</taxon>
        <taxon>Larimichthys</taxon>
    </lineage>
</organism>
<accession>A0ACD3QRE7</accession>
<gene>
    <name evidence="1" type="ORF">E3U43_002362</name>
</gene>
<reference evidence="1" key="1">
    <citation type="submission" date="2018-11" db="EMBL/GenBank/DDBJ databases">
        <title>The sequence and de novo assembly of Larimichthys crocea genome using PacBio and Hi-C technologies.</title>
        <authorList>
            <person name="Xu P."/>
            <person name="Chen B."/>
            <person name="Zhou Z."/>
            <person name="Ke Q."/>
            <person name="Wu Y."/>
            <person name="Bai H."/>
            <person name="Pu F."/>
        </authorList>
    </citation>
    <scope>NUCLEOTIDE SEQUENCE</scope>
    <source>
        <tissue evidence="1">Muscle</tissue>
    </source>
</reference>
<dbReference type="Proteomes" id="UP000793456">
    <property type="component" value="Chromosome XV"/>
</dbReference>
<proteinExistence type="predicted"/>
<name>A0ACD3QRE7_LARCR</name>
<evidence type="ECO:0000313" key="2">
    <source>
        <dbReference type="Proteomes" id="UP000793456"/>
    </source>
</evidence>
<evidence type="ECO:0000313" key="1">
    <source>
        <dbReference type="EMBL" id="TMS09703.1"/>
    </source>
</evidence>
<keyword evidence="2" id="KW-1185">Reference proteome</keyword>
<comment type="caution">
    <text evidence="1">The sequence shown here is derived from an EMBL/GenBank/DDBJ whole genome shotgun (WGS) entry which is preliminary data.</text>
</comment>
<sequence length="148" mass="16611">MRVPTSQLQQLTIFTTVLCGGGIGTMYYLQQKKFTESDYHRLALQQLEACPVAMNSLGAPPLKVHSIHLTDRHNRVDQRTAQIKIPVTGSKTGAYLYTSSIRDPDTNRWSLKQAVLKMREGQIIDLLNSPPPDAAQTQAAELDTEHWH</sequence>